<name>A0A232EKN7_9HYME</name>
<dbReference type="Proteomes" id="UP000215335">
    <property type="component" value="Unassembled WGS sequence"/>
</dbReference>
<evidence type="ECO:0000313" key="1">
    <source>
        <dbReference type="EMBL" id="OXU18905.1"/>
    </source>
</evidence>
<accession>A0A232EKN7</accession>
<sequence length="84" mass="10049">MPMVVNIDDLQPLNFDIDEYIDQLLNYQNTIEDQGNHKINQTRQSAKQLIREEIKIRNIRRGSLFNKENVTRTKKENYETKILT</sequence>
<protein>
    <submittedName>
        <fullName evidence="1">Uncharacterized protein</fullName>
    </submittedName>
</protein>
<keyword evidence="2" id="KW-1185">Reference proteome</keyword>
<dbReference type="AlphaFoldDB" id="A0A232EKN7"/>
<proteinExistence type="predicted"/>
<organism evidence="1 2">
    <name type="scientific">Trichomalopsis sarcophagae</name>
    <dbReference type="NCBI Taxonomy" id="543379"/>
    <lineage>
        <taxon>Eukaryota</taxon>
        <taxon>Metazoa</taxon>
        <taxon>Ecdysozoa</taxon>
        <taxon>Arthropoda</taxon>
        <taxon>Hexapoda</taxon>
        <taxon>Insecta</taxon>
        <taxon>Pterygota</taxon>
        <taxon>Neoptera</taxon>
        <taxon>Endopterygota</taxon>
        <taxon>Hymenoptera</taxon>
        <taxon>Apocrita</taxon>
        <taxon>Proctotrupomorpha</taxon>
        <taxon>Chalcidoidea</taxon>
        <taxon>Pteromalidae</taxon>
        <taxon>Pteromalinae</taxon>
        <taxon>Trichomalopsis</taxon>
    </lineage>
</organism>
<gene>
    <name evidence="1" type="ORF">TSAR_009125</name>
</gene>
<dbReference type="EMBL" id="NNAY01003753">
    <property type="protein sequence ID" value="OXU18905.1"/>
    <property type="molecule type" value="Genomic_DNA"/>
</dbReference>
<reference evidence="1 2" key="1">
    <citation type="journal article" date="2017" name="Curr. Biol.">
        <title>The Evolution of Venom by Co-option of Single-Copy Genes.</title>
        <authorList>
            <person name="Martinson E.O."/>
            <person name="Mrinalini"/>
            <person name="Kelkar Y.D."/>
            <person name="Chang C.H."/>
            <person name="Werren J.H."/>
        </authorList>
    </citation>
    <scope>NUCLEOTIDE SEQUENCE [LARGE SCALE GENOMIC DNA]</scope>
    <source>
        <strain evidence="1 2">Alberta</strain>
        <tissue evidence="1">Whole body</tissue>
    </source>
</reference>
<comment type="caution">
    <text evidence="1">The sequence shown here is derived from an EMBL/GenBank/DDBJ whole genome shotgun (WGS) entry which is preliminary data.</text>
</comment>
<evidence type="ECO:0000313" key="2">
    <source>
        <dbReference type="Proteomes" id="UP000215335"/>
    </source>
</evidence>